<dbReference type="EMBL" id="CP123443">
    <property type="protein sequence ID" value="WGK68236.1"/>
    <property type="molecule type" value="Genomic_DNA"/>
</dbReference>
<organism evidence="1 2">
    <name type="scientific">Candidatus Haliotispira prima</name>
    <dbReference type="NCBI Taxonomy" id="3034016"/>
    <lineage>
        <taxon>Bacteria</taxon>
        <taxon>Pseudomonadati</taxon>
        <taxon>Spirochaetota</taxon>
        <taxon>Spirochaetia</taxon>
        <taxon>Spirochaetales</taxon>
        <taxon>Spirochaetaceae</taxon>
        <taxon>Candidatus Haliotispira</taxon>
    </lineage>
</organism>
<sequence>MTRTTSFNFNGNSLCKMLSIALLVLYPLTGLYAEDILILNDGRTLRGSISSMNDDTIVFYDAQAESQRRIPKASVVGGRFGDAPLNAGTVPENIVQSSRHPLIHLPFDQSFENLGSETAEIVRNGTIPFSDDPRNEPKKAVLSTGSGSYVRIKTTPVLNTLKEFSISFWFRSLDTHRPQYLVSKWEAAYLRTQTADGMFTIGYTNPGGRLFIFLVDQNGGYHPYPIDNAIQDNLSWNHVVITLGNQQLNVYTNGNLVSSSDITYELYQDNNSDILLMTAIYRDTGDGGKVVEEDLSTFNLIGQMDDFRLRDQAITSEDVRSLYRNSYTVTGY</sequence>
<reference evidence="1 2" key="1">
    <citation type="submission" date="2023-04" db="EMBL/GenBank/DDBJ databases">
        <title>Spirochaete genome identified in red abalone sample constitutes a novel genus.</title>
        <authorList>
            <person name="Sharma S.P."/>
            <person name="Purcell C.M."/>
            <person name="Hyde J.R."/>
            <person name="Severin A.J."/>
        </authorList>
    </citation>
    <scope>NUCLEOTIDE SEQUENCE [LARGE SCALE GENOMIC DNA]</scope>
    <source>
        <strain evidence="1 2">SP-2023</strain>
    </source>
</reference>
<dbReference type="SUPFAM" id="SSF49899">
    <property type="entry name" value="Concanavalin A-like lectins/glucanases"/>
    <property type="match status" value="1"/>
</dbReference>
<dbReference type="RefSeq" id="WP_326926407.1">
    <property type="nucleotide sequence ID" value="NZ_CP123443.1"/>
</dbReference>
<keyword evidence="2" id="KW-1185">Reference proteome</keyword>
<accession>A0ABY8ME89</accession>
<dbReference type="Proteomes" id="UP001228690">
    <property type="component" value="Chromosome"/>
</dbReference>
<dbReference type="Gene3D" id="2.60.120.200">
    <property type="match status" value="1"/>
</dbReference>
<name>A0ABY8ME89_9SPIO</name>
<proteinExistence type="predicted"/>
<dbReference type="Pfam" id="PF13385">
    <property type="entry name" value="Laminin_G_3"/>
    <property type="match status" value="1"/>
</dbReference>
<evidence type="ECO:0000313" key="2">
    <source>
        <dbReference type="Proteomes" id="UP001228690"/>
    </source>
</evidence>
<gene>
    <name evidence="1" type="ORF">P0082_07035</name>
</gene>
<dbReference type="InterPro" id="IPR013320">
    <property type="entry name" value="ConA-like_dom_sf"/>
</dbReference>
<evidence type="ECO:0000313" key="1">
    <source>
        <dbReference type="EMBL" id="WGK68236.1"/>
    </source>
</evidence>
<protein>
    <submittedName>
        <fullName evidence="1">LamG domain-containing protein</fullName>
    </submittedName>
</protein>